<reference evidence="8 9" key="1">
    <citation type="submission" date="2016-10" db="EMBL/GenBank/DDBJ databases">
        <authorList>
            <person name="de Groot N.N."/>
        </authorList>
    </citation>
    <scope>NUCLEOTIDE SEQUENCE [LARGE SCALE GENOMIC DNA]</scope>
    <source>
        <strain evidence="8 9">DSM 19012</strain>
    </source>
</reference>
<keyword evidence="5" id="KW-0812">Transmembrane</keyword>
<evidence type="ECO:0000313" key="9">
    <source>
        <dbReference type="Proteomes" id="UP000181976"/>
    </source>
</evidence>
<dbReference type="Proteomes" id="UP000181976">
    <property type="component" value="Unassembled WGS sequence"/>
</dbReference>
<dbReference type="AlphaFoldDB" id="A0A1I2EXB0"/>
<dbReference type="InterPro" id="IPR051906">
    <property type="entry name" value="TolC-like"/>
</dbReference>
<dbReference type="Gene3D" id="1.20.1600.10">
    <property type="entry name" value="Outer membrane efflux proteins (OEP)"/>
    <property type="match status" value="1"/>
</dbReference>
<accession>A0A1I2EXB0</accession>
<evidence type="ECO:0000256" key="3">
    <source>
        <dbReference type="ARBA" id="ARBA00022448"/>
    </source>
</evidence>
<keyword evidence="3" id="KW-0813">Transport</keyword>
<dbReference type="InParanoid" id="A0A1I2EXB0"/>
<comment type="similarity">
    <text evidence="2">Belongs to the outer membrane factor (OMF) (TC 1.B.17) family.</text>
</comment>
<dbReference type="eggNOG" id="COG1538">
    <property type="taxonomic scope" value="Bacteria"/>
</dbReference>
<dbReference type="PANTHER" id="PTHR30026">
    <property type="entry name" value="OUTER MEMBRANE PROTEIN TOLC"/>
    <property type="match status" value="1"/>
</dbReference>
<dbReference type="Pfam" id="PF02321">
    <property type="entry name" value="OEP"/>
    <property type="match status" value="2"/>
</dbReference>
<keyword evidence="9" id="KW-1185">Reference proteome</keyword>
<dbReference type="STRING" id="385682.SAMN05444380_12511"/>
<evidence type="ECO:0000313" key="8">
    <source>
        <dbReference type="EMBL" id="SFE97409.1"/>
    </source>
</evidence>
<evidence type="ECO:0000256" key="7">
    <source>
        <dbReference type="ARBA" id="ARBA00023237"/>
    </source>
</evidence>
<dbReference type="EMBL" id="FONA01000025">
    <property type="protein sequence ID" value="SFE97409.1"/>
    <property type="molecule type" value="Genomic_DNA"/>
</dbReference>
<sequence length="429" mass="48428">MIISGLFFLSAKAQNNDSGYTLQALIQTALENNYDIRISRADLDIAGLNNSYGNAGMLPTLMWESSLNNSFNDRYGEDTKSGIVQNGVSLNWVLFNGFSAHIRKDRLETLEQLAGGNLALVVENTIQAVVMAYYRALFVKQQLALLREIMELSADRLQYVEDRMAIGAATSYDVLQARTAYLTDKAAYLEQEATVSGVIRELKYLTGMEEGETLEISGELQFDAPEVNLEEMISQVESNNRSIRNQYLNLALLEQQKLLEKRSRFPLLSAAAGAGHNVYPESLNSALDVDGFSDGYFSYYVNFSLSFTLFDGNRINRNIEIARMEEAIGQITLQEMKHRLKNQILNLYDTYQVRKELVQVSKENMEASRLNMQLTEEKFRAGAVNSFNFRDVQLSYLQTSVNYFLSVLDLIDTYTELVRLTGGIVGVYD</sequence>
<protein>
    <submittedName>
        <fullName evidence="8">Outer membrane protein TolC</fullName>
    </submittedName>
</protein>
<dbReference type="PANTHER" id="PTHR30026:SF20">
    <property type="entry name" value="OUTER MEMBRANE PROTEIN TOLC"/>
    <property type="match status" value="1"/>
</dbReference>
<dbReference type="InterPro" id="IPR003423">
    <property type="entry name" value="OMP_efflux"/>
</dbReference>
<dbReference type="GO" id="GO:0009279">
    <property type="term" value="C:cell outer membrane"/>
    <property type="evidence" value="ECO:0007669"/>
    <property type="project" value="UniProtKB-SubCell"/>
</dbReference>
<organism evidence="8 9">
    <name type="scientific">Thermophagus xiamenensis</name>
    <dbReference type="NCBI Taxonomy" id="385682"/>
    <lineage>
        <taxon>Bacteria</taxon>
        <taxon>Pseudomonadati</taxon>
        <taxon>Bacteroidota</taxon>
        <taxon>Bacteroidia</taxon>
        <taxon>Marinilabiliales</taxon>
        <taxon>Marinilabiliaceae</taxon>
        <taxon>Thermophagus</taxon>
    </lineage>
</organism>
<evidence type="ECO:0000256" key="5">
    <source>
        <dbReference type="ARBA" id="ARBA00022692"/>
    </source>
</evidence>
<proteinExistence type="inferred from homology"/>
<keyword evidence="4" id="KW-1134">Transmembrane beta strand</keyword>
<evidence type="ECO:0000256" key="6">
    <source>
        <dbReference type="ARBA" id="ARBA00023136"/>
    </source>
</evidence>
<evidence type="ECO:0000256" key="2">
    <source>
        <dbReference type="ARBA" id="ARBA00007613"/>
    </source>
</evidence>
<gene>
    <name evidence="8" type="ORF">SAMN05444380_12511</name>
</gene>
<dbReference type="GO" id="GO:0015288">
    <property type="term" value="F:porin activity"/>
    <property type="evidence" value="ECO:0007669"/>
    <property type="project" value="TreeGrafter"/>
</dbReference>
<keyword evidence="6" id="KW-0472">Membrane</keyword>
<keyword evidence="7" id="KW-0998">Cell outer membrane</keyword>
<evidence type="ECO:0000256" key="4">
    <source>
        <dbReference type="ARBA" id="ARBA00022452"/>
    </source>
</evidence>
<dbReference type="GO" id="GO:1990281">
    <property type="term" value="C:efflux pump complex"/>
    <property type="evidence" value="ECO:0007669"/>
    <property type="project" value="TreeGrafter"/>
</dbReference>
<dbReference type="SUPFAM" id="SSF56954">
    <property type="entry name" value="Outer membrane efflux proteins (OEP)"/>
    <property type="match status" value="1"/>
</dbReference>
<evidence type="ECO:0000256" key="1">
    <source>
        <dbReference type="ARBA" id="ARBA00004442"/>
    </source>
</evidence>
<dbReference type="GO" id="GO:0015562">
    <property type="term" value="F:efflux transmembrane transporter activity"/>
    <property type="evidence" value="ECO:0007669"/>
    <property type="project" value="InterPro"/>
</dbReference>
<name>A0A1I2EXB0_9BACT</name>
<comment type="subcellular location">
    <subcellularLocation>
        <location evidence="1">Cell outer membrane</location>
    </subcellularLocation>
</comment>